<proteinExistence type="predicted"/>
<sequence length="246" mass="26589">MRGMLAFAGSLLVMPSPPGTRPRLLRSDRAREILACRDSPSAGGPGREYYFGLHAAYLEDKAAASDARDGAMSASRIAACAKASSAGGAAPKAVLTNSAHGEMLCWPICAALAPLPDVPNAILDGVNIPFTTGRFATYKGLLRPWASRWKLKNRPIALSLAWPIADGWTVELSHLAALRFRLLHTAYRTAGHSVRIGLEKRPYFFPMTLATVTGRPSVVARSGRRSVRPQRHISCVCNTLLVSHKY</sequence>
<keyword evidence="2" id="KW-1185">Reference proteome</keyword>
<dbReference type="RefSeq" id="XP_013239985.1">
    <property type="nucleotide sequence ID" value="XM_013384531.1"/>
</dbReference>
<dbReference type="AlphaFoldDB" id="A0A066V425"/>
<evidence type="ECO:0000313" key="1">
    <source>
        <dbReference type="EMBL" id="KDN36206.1"/>
    </source>
</evidence>
<dbReference type="GeneID" id="25265755"/>
<evidence type="ECO:0000313" key="2">
    <source>
        <dbReference type="Proteomes" id="UP000027361"/>
    </source>
</evidence>
<name>A0A066V425_TILAU</name>
<protein>
    <submittedName>
        <fullName evidence="1">Uncharacterized protein</fullName>
    </submittedName>
</protein>
<organism evidence="1 2">
    <name type="scientific">Tilletiaria anomala (strain ATCC 24038 / CBS 436.72 / UBC 951)</name>
    <dbReference type="NCBI Taxonomy" id="1037660"/>
    <lineage>
        <taxon>Eukaryota</taxon>
        <taxon>Fungi</taxon>
        <taxon>Dikarya</taxon>
        <taxon>Basidiomycota</taxon>
        <taxon>Ustilaginomycotina</taxon>
        <taxon>Exobasidiomycetes</taxon>
        <taxon>Georgefischeriales</taxon>
        <taxon>Tilletiariaceae</taxon>
        <taxon>Tilletiaria</taxon>
    </lineage>
</organism>
<reference evidence="1 2" key="1">
    <citation type="submission" date="2014-05" db="EMBL/GenBank/DDBJ databases">
        <title>Draft genome sequence of a rare smut relative, Tilletiaria anomala UBC 951.</title>
        <authorList>
            <consortium name="DOE Joint Genome Institute"/>
            <person name="Toome M."/>
            <person name="Kuo A."/>
            <person name="Henrissat B."/>
            <person name="Lipzen A."/>
            <person name="Tritt A."/>
            <person name="Yoshinaga Y."/>
            <person name="Zane M."/>
            <person name="Barry K."/>
            <person name="Grigoriev I.V."/>
            <person name="Spatafora J.W."/>
            <person name="Aimea M.C."/>
        </authorList>
    </citation>
    <scope>NUCLEOTIDE SEQUENCE [LARGE SCALE GENOMIC DNA]</scope>
    <source>
        <strain evidence="1 2">UBC 951</strain>
    </source>
</reference>
<dbReference type="HOGENOM" id="CLU_1129742_0_0_1"/>
<comment type="caution">
    <text evidence="1">The sequence shown here is derived from an EMBL/GenBank/DDBJ whole genome shotgun (WGS) entry which is preliminary data.</text>
</comment>
<accession>A0A066V425</accession>
<dbReference type="InParanoid" id="A0A066V425"/>
<dbReference type="EMBL" id="JMSN01000177">
    <property type="protein sequence ID" value="KDN36206.1"/>
    <property type="molecule type" value="Genomic_DNA"/>
</dbReference>
<gene>
    <name evidence="1" type="ORF">K437DRAFT_265351</name>
</gene>
<dbReference type="Proteomes" id="UP000027361">
    <property type="component" value="Unassembled WGS sequence"/>
</dbReference>